<dbReference type="InterPro" id="IPR051827">
    <property type="entry name" value="Cas4_exonuclease"/>
</dbReference>
<reference evidence="15 16" key="1">
    <citation type="submission" date="2021-03" db="EMBL/GenBank/DDBJ databases">
        <authorList>
            <person name="Grouzdev D.S."/>
        </authorList>
    </citation>
    <scope>NUCLEOTIDE SEQUENCE [LARGE SCALE GENOMIC DNA]</scope>
    <source>
        <strain evidence="15 16">M50-1</strain>
    </source>
</reference>
<evidence type="ECO:0000256" key="1">
    <source>
        <dbReference type="ARBA" id="ARBA00001966"/>
    </source>
</evidence>
<keyword evidence="12 13" id="KW-0464">Manganese</keyword>
<dbReference type="InterPro" id="IPR013343">
    <property type="entry name" value="CRISPR-assoc_prot_Cas4"/>
</dbReference>
<dbReference type="PANTHER" id="PTHR36531">
    <property type="entry name" value="CRISPR-ASSOCIATED EXONUCLEASE CAS4"/>
    <property type="match status" value="1"/>
</dbReference>
<evidence type="ECO:0000256" key="2">
    <source>
        <dbReference type="ARBA" id="ARBA00009189"/>
    </source>
</evidence>
<evidence type="ECO:0000256" key="10">
    <source>
        <dbReference type="ARBA" id="ARBA00023014"/>
    </source>
</evidence>
<comment type="similarity">
    <text evidence="2 13">Belongs to the CRISPR-associated exonuclease Cas4 family.</text>
</comment>
<keyword evidence="9 13" id="KW-0408">Iron</keyword>
<keyword evidence="6 13" id="KW-0479">Metal-binding</keyword>
<evidence type="ECO:0000256" key="3">
    <source>
        <dbReference type="ARBA" id="ARBA00012768"/>
    </source>
</evidence>
<comment type="function">
    <text evidence="13">CRISPR (clustered regularly interspaced short palindromic repeat) is an adaptive immune system that provides protection against mobile genetic elements (viruses, transposable elements and conjugative plasmids). CRISPR clusters contain sequences complementary to antecedent mobile elements and target invading nucleic acids. CRISPR clusters are transcribed and processed into CRISPR RNA (crRNA).</text>
</comment>
<comment type="cofactor">
    <cofactor evidence="13">
        <name>Mg(2+)</name>
        <dbReference type="ChEBI" id="CHEBI:18420"/>
    </cofactor>
    <cofactor evidence="13">
        <name>Mn(2+)</name>
        <dbReference type="ChEBI" id="CHEBI:29035"/>
    </cofactor>
    <text evidence="13">Mg(2+) or Mn(2+) required for ssDNA cleavage activity.</text>
</comment>
<evidence type="ECO:0000256" key="12">
    <source>
        <dbReference type="ARBA" id="ARBA00023211"/>
    </source>
</evidence>
<evidence type="ECO:0000256" key="11">
    <source>
        <dbReference type="ARBA" id="ARBA00023118"/>
    </source>
</evidence>
<evidence type="ECO:0000313" key="16">
    <source>
        <dbReference type="Proteomes" id="UP001193081"/>
    </source>
</evidence>
<dbReference type="PANTHER" id="PTHR36531:SF6">
    <property type="entry name" value="DNA REPLICATION ATP-DEPENDENT HELICASE_NUCLEASE DNA2"/>
    <property type="match status" value="1"/>
</dbReference>
<dbReference type="NCBIfam" id="TIGR00372">
    <property type="entry name" value="cas4"/>
    <property type="match status" value="1"/>
</dbReference>
<dbReference type="EC" id="3.1.12.1" evidence="3 13"/>
<feature type="domain" description="DUF83" evidence="14">
    <location>
        <begin position="8"/>
        <end position="195"/>
    </location>
</feature>
<dbReference type="InterPro" id="IPR011604">
    <property type="entry name" value="PDDEXK-like_dom_sf"/>
</dbReference>
<evidence type="ECO:0000313" key="15">
    <source>
        <dbReference type="EMBL" id="MBP1467341.1"/>
    </source>
</evidence>
<dbReference type="RefSeq" id="WP_135479546.1">
    <property type="nucleotide sequence ID" value="NZ_SIJK02000032.1"/>
</dbReference>
<dbReference type="Gene3D" id="3.90.320.10">
    <property type="match status" value="1"/>
</dbReference>
<evidence type="ECO:0000256" key="6">
    <source>
        <dbReference type="ARBA" id="ARBA00022723"/>
    </source>
</evidence>
<keyword evidence="8 13" id="KW-0269">Exonuclease</keyword>
<organism evidence="15 16">
    <name type="scientific">Candidatus Chloroploca mongolica</name>
    <dbReference type="NCBI Taxonomy" id="2528176"/>
    <lineage>
        <taxon>Bacteria</taxon>
        <taxon>Bacillati</taxon>
        <taxon>Chloroflexota</taxon>
        <taxon>Chloroflexia</taxon>
        <taxon>Chloroflexales</taxon>
        <taxon>Chloroflexineae</taxon>
        <taxon>Oscillochloridaceae</taxon>
        <taxon>Candidatus Chloroploca</taxon>
    </lineage>
</organism>
<keyword evidence="11 13" id="KW-0051">Antiviral defense</keyword>
<dbReference type="InterPro" id="IPR022765">
    <property type="entry name" value="Dna2/Cas4_DUF83"/>
</dbReference>
<dbReference type="EMBL" id="SIJK02000032">
    <property type="protein sequence ID" value="MBP1467341.1"/>
    <property type="molecule type" value="Genomic_DNA"/>
</dbReference>
<keyword evidence="7 13" id="KW-0378">Hydrolase</keyword>
<keyword evidence="5 13" id="KW-0540">Nuclease</keyword>
<dbReference type="Pfam" id="PF01930">
    <property type="entry name" value="Cas_Cas4"/>
    <property type="match status" value="1"/>
</dbReference>
<comment type="cofactor">
    <cofactor evidence="13">
        <name>iron-sulfur cluster</name>
        <dbReference type="ChEBI" id="CHEBI:30408"/>
    </cofactor>
</comment>
<evidence type="ECO:0000256" key="9">
    <source>
        <dbReference type="ARBA" id="ARBA00023004"/>
    </source>
</evidence>
<evidence type="ECO:0000256" key="4">
    <source>
        <dbReference type="ARBA" id="ARBA00020049"/>
    </source>
</evidence>
<dbReference type="Proteomes" id="UP001193081">
    <property type="component" value="Unassembled WGS sequence"/>
</dbReference>
<protein>
    <recommendedName>
        <fullName evidence="4 13">CRISPR-associated exonuclease Cas4</fullName>
        <ecNumber evidence="3 13">3.1.12.1</ecNumber>
    </recommendedName>
</protein>
<comment type="cofactor">
    <cofactor evidence="1">
        <name>[4Fe-4S] cluster</name>
        <dbReference type="ChEBI" id="CHEBI:49883"/>
    </cofactor>
</comment>
<comment type="caution">
    <text evidence="15">The sequence shown here is derived from an EMBL/GenBank/DDBJ whole genome shotgun (WGS) entry which is preliminary data.</text>
</comment>
<gene>
    <name evidence="15" type="primary">cas4</name>
    <name evidence="15" type="ORF">EYB53_016635</name>
</gene>
<keyword evidence="10 13" id="KW-0411">Iron-sulfur</keyword>
<evidence type="ECO:0000259" key="14">
    <source>
        <dbReference type="Pfam" id="PF01930"/>
    </source>
</evidence>
<accession>A0ABS4DD21</accession>
<keyword evidence="16" id="KW-1185">Reference proteome</keyword>
<evidence type="ECO:0000256" key="7">
    <source>
        <dbReference type="ARBA" id="ARBA00022801"/>
    </source>
</evidence>
<proteinExistence type="inferred from homology"/>
<evidence type="ECO:0000256" key="5">
    <source>
        <dbReference type="ARBA" id="ARBA00022722"/>
    </source>
</evidence>
<evidence type="ECO:0000256" key="8">
    <source>
        <dbReference type="ARBA" id="ARBA00022839"/>
    </source>
</evidence>
<evidence type="ECO:0000256" key="13">
    <source>
        <dbReference type="RuleBase" id="RU365022"/>
    </source>
</evidence>
<sequence>MDKVLLEVTDLKQWRYCPRIVWYRYCTPAIRPVTALMDQGRTNHQAEEGREERRSLRMYGLKAGERHFDVRLRSEGLGLRGRVDLAIAVPDRTSPGAQAVVVEYKDSEAPTGSHFKLQLTAYALLVEEAWQIPVTGGWIYKIPLRQAEAIKLTTSLRTQVTTTVATIQAAIGGEHMPDAPANRRPCITCEFRRFCNDVV</sequence>
<name>A0ABS4DD21_9CHLR</name>